<feature type="region of interest" description="Disordered" evidence="1">
    <location>
        <begin position="1"/>
        <end position="212"/>
    </location>
</feature>
<organism evidence="2">
    <name type="scientific">uncultured Solirubrobacteraceae bacterium</name>
    <dbReference type="NCBI Taxonomy" id="1162706"/>
    <lineage>
        <taxon>Bacteria</taxon>
        <taxon>Bacillati</taxon>
        <taxon>Actinomycetota</taxon>
        <taxon>Thermoleophilia</taxon>
        <taxon>Solirubrobacterales</taxon>
        <taxon>Solirubrobacteraceae</taxon>
        <taxon>environmental samples</taxon>
    </lineage>
</organism>
<feature type="region of interest" description="Disordered" evidence="1">
    <location>
        <begin position="225"/>
        <end position="338"/>
    </location>
</feature>
<feature type="non-terminal residue" evidence="2">
    <location>
        <position position="1"/>
    </location>
</feature>
<evidence type="ECO:0000313" key="2">
    <source>
        <dbReference type="EMBL" id="CAA9472749.1"/>
    </source>
</evidence>
<feature type="compositionally biased region" description="Basic and acidic residues" evidence="1">
    <location>
        <begin position="77"/>
        <end position="95"/>
    </location>
</feature>
<sequence length="338" mass="37025">DHHRKVATARRHGAGAGARAVRRGLRRGEGAGHHRRLDRGDRDRRLRQGRPQRAGVGRLDRQHLHRQGRARGRARVRGGDHQGRRDPGLPGDGRRQGRRRPRGLAAHGRVRALRREGQDGGDGRSARRRGPHRLVHPPVPDGREPRVRHLGGPQGQGGPLQDGRERQPGDVPGRRPRLRAEGQGAHQGARPQPQARDGGRRARAGGALEPALQAEEAGPLLLVHAPVPQPAVRPRRGGAAGALRGLQGRRQGGRRPGAVQVRLRRHGHQQALQQEVRRQRVAGLRRAEGDEADQRGSGARRQADRRRQGRRGEGRCGVGPRQRGQGRPVAGGRQGREL</sequence>
<accession>A0A6J4RLZ3</accession>
<gene>
    <name evidence="2" type="ORF">AVDCRST_MAG65-908</name>
</gene>
<feature type="compositionally biased region" description="Basic and acidic residues" evidence="1">
    <location>
        <begin position="301"/>
        <end position="314"/>
    </location>
</feature>
<feature type="compositionally biased region" description="Basic residues" evidence="1">
    <location>
        <begin position="96"/>
        <end position="112"/>
    </location>
</feature>
<feature type="compositionally biased region" description="Basic residues" evidence="1">
    <location>
        <begin position="63"/>
        <end position="76"/>
    </location>
</feature>
<protein>
    <submittedName>
        <fullName evidence="2">Substrate-binding region of ABC-type glycine betaine transport system</fullName>
    </submittedName>
</protein>
<evidence type="ECO:0000256" key="1">
    <source>
        <dbReference type="SAM" id="MobiDB-lite"/>
    </source>
</evidence>
<feature type="compositionally biased region" description="Basic residues" evidence="1">
    <location>
        <begin position="126"/>
        <end position="135"/>
    </location>
</feature>
<feature type="compositionally biased region" description="Basic and acidic residues" evidence="1">
    <location>
        <begin position="285"/>
        <end position="294"/>
    </location>
</feature>
<reference evidence="2" key="1">
    <citation type="submission" date="2020-02" db="EMBL/GenBank/DDBJ databases">
        <authorList>
            <person name="Meier V. D."/>
        </authorList>
    </citation>
    <scope>NUCLEOTIDE SEQUENCE</scope>
    <source>
        <strain evidence="2">AVDCRST_MAG65</strain>
    </source>
</reference>
<name>A0A6J4RLZ3_9ACTN</name>
<feature type="compositionally biased region" description="Basic and acidic residues" evidence="1">
    <location>
        <begin position="113"/>
        <end position="125"/>
    </location>
</feature>
<feature type="compositionally biased region" description="Basic residues" evidence="1">
    <location>
        <begin position="1"/>
        <end position="13"/>
    </location>
</feature>
<dbReference type="EMBL" id="CADCVL010000150">
    <property type="protein sequence ID" value="CAA9472749.1"/>
    <property type="molecule type" value="Genomic_DNA"/>
</dbReference>
<feature type="compositionally biased region" description="Basic and acidic residues" evidence="1">
    <location>
        <begin position="26"/>
        <end position="46"/>
    </location>
</feature>
<dbReference type="AlphaFoldDB" id="A0A6J4RLZ3"/>
<proteinExistence type="predicted"/>
<feature type="non-terminal residue" evidence="2">
    <location>
        <position position="338"/>
    </location>
</feature>
<feature type="compositionally biased region" description="Low complexity" evidence="1">
    <location>
        <begin position="318"/>
        <end position="331"/>
    </location>
</feature>